<comment type="cofactor">
    <cofactor evidence="1 9">
        <name>pyridoxal 5'-phosphate</name>
        <dbReference type="ChEBI" id="CHEBI:597326"/>
    </cofactor>
</comment>
<dbReference type="PROSITE" id="PS00595">
    <property type="entry name" value="AA_TRANSFER_CLASS_5"/>
    <property type="match status" value="1"/>
</dbReference>
<dbReference type="InterPro" id="IPR020578">
    <property type="entry name" value="Aminotrans_V_PyrdxlP_BS"/>
</dbReference>
<feature type="compositionally biased region" description="Acidic residues" evidence="11">
    <location>
        <begin position="281"/>
        <end position="295"/>
    </location>
</feature>
<dbReference type="CDD" id="cd07976">
    <property type="entry name" value="TFIIA_alpha_beta_like"/>
    <property type="match status" value="2"/>
</dbReference>
<evidence type="ECO:0000256" key="9">
    <source>
        <dbReference type="RuleBase" id="RU004504"/>
    </source>
</evidence>
<dbReference type="SUPFAM" id="SSF50784">
    <property type="entry name" value="Transcription factor IIA (TFIIA), beta-barrel domain"/>
    <property type="match status" value="1"/>
</dbReference>
<dbReference type="GO" id="GO:0006367">
    <property type="term" value="P:transcription initiation at RNA polymerase II promoter"/>
    <property type="evidence" value="ECO:0007669"/>
    <property type="project" value="InterPro"/>
</dbReference>
<dbReference type="Pfam" id="PF00266">
    <property type="entry name" value="Aminotran_5"/>
    <property type="match status" value="1"/>
</dbReference>
<gene>
    <name evidence="13" type="ORF">D9758_006021</name>
</gene>
<dbReference type="SUPFAM" id="SSF53383">
    <property type="entry name" value="PLP-dependent transferases"/>
    <property type="match status" value="1"/>
</dbReference>
<evidence type="ECO:0000256" key="7">
    <source>
        <dbReference type="ARBA" id="ARBA00023163"/>
    </source>
</evidence>
<dbReference type="InterPro" id="IPR009088">
    <property type="entry name" value="TFIIA_b-brl"/>
</dbReference>
<keyword evidence="8" id="KW-0539">Nucleus</keyword>
<protein>
    <recommendedName>
        <fullName evidence="12">Aminotransferase class V domain-containing protein</fullName>
    </recommendedName>
</protein>
<keyword evidence="6" id="KW-0663">Pyridoxal phosphate</keyword>
<sequence>MSNKIVPTIYRHVIDEVISNIKGDFEKFDVSEDILAELQHKWENKVIQSRVADFEVATQPPASSIPPQHHPYTTQSHPHAHMYGAAPPGPHSYAPQTLPHHYAPPPHPGVKTEPMDPRYMLNGPQMLYAVPPLPGPQLNGIRPSAPTGQASMLSFPPGAQGSSTTQNGVNGSTTAPGVPLGRPYIPLSSSATPSAAPAPPSGSSQSQSQPTAQASSNSGGGGSGGRIPQLDGPSEDESDEDSRTPPPLPYVPRSNHPSLPQVPAESQTSSSAADAEAINSDLDDSDIDDEDDEKEEGSGVDTDIVTRVKNKWRCTFKDGIIHVNGKDYLFAKCNGTMSSAAQFKQAPHKLLASVFLISNSIPTHPSSAFQAQSKSLTRFCTPMHTLPCPMCPRNSSQYLNGRRYRRWSTFLNCRKWNFGLGPGTSRSPNPVASAPLIDSPSSSGYFGDSFADCLETYGANVDQVKAEIGAAVTPDQIESALKQKKYKLLTFSHVDTSTAVLSDAKVIAETVRRVSPETLVILDGVCSVASEEIHMDAWNIDVVLTASQKGLGTPPGLSILVASKRAMQVFETRKSRPTSYYASWKNWLPIMRAYESSQPAYFATPPVNLIYAFNTSLTSITKTSSVSLAERYALHREVSSKVKSAAKELGLKQVPLKDSEAANGMTALYYPEGLGAGDILPRLVKKGVVVAGGLHKSFKDTYFRIGHMGITAVEKDRQDAEKVIQALKEALEEARAEKK</sequence>
<dbReference type="InterPro" id="IPR015424">
    <property type="entry name" value="PyrdxlP-dep_Trfase"/>
</dbReference>
<dbReference type="GO" id="GO:0005672">
    <property type="term" value="C:transcription factor TFIIA complex"/>
    <property type="evidence" value="ECO:0007669"/>
    <property type="project" value="InterPro"/>
</dbReference>
<evidence type="ECO:0000256" key="11">
    <source>
        <dbReference type="SAM" id="MobiDB-lite"/>
    </source>
</evidence>
<dbReference type="PANTHER" id="PTHR21152:SF24">
    <property type="entry name" value="ALANINE--GLYOXYLATE AMINOTRANSFERASE 1"/>
    <property type="match status" value="1"/>
</dbReference>
<dbReference type="Gene3D" id="1.10.287.100">
    <property type="match status" value="1"/>
</dbReference>
<dbReference type="PANTHER" id="PTHR21152">
    <property type="entry name" value="AMINOTRANSFERASE CLASS V"/>
    <property type="match status" value="1"/>
</dbReference>
<keyword evidence="10" id="KW-0175">Coiled coil</keyword>
<evidence type="ECO:0000256" key="10">
    <source>
        <dbReference type="SAM" id="Coils"/>
    </source>
</evidence>
<dbReference type="SMART" id="SM01371">
    <property type="entry name" value="TFIIA"/>
    <property type="match status" value="1"/>
</dbReference>
<comment type="subcellular location">
    <subcellularLocation>
        <location evidence="2">Nucleus</location>
    </subcellularLocation>
</comment>
<evidence type="ECO:0000256" key="8">
    <source>
        <dbReference type="ARBA" id="ARBA00023242"/>
    </source>
</evidence>
<dbReference type="Gene3D" id="2.30.18.10">
    <property type="entry name" value="Transcription factor IIA (TFIIA), beta-barrel domain"/>
    <property type="match status" value="1"/>
</dbReference>
<feature type="region of interest" description="Disordered" evidence="11">
    <location>
        <begin position="59"/>
        <end position="78"/>
    </location>
</feature>
<comment type="caution">
    <text evidence="13">The sequence shown here is derived from an EMBL/GenBank/DDBJ whole genome shotgun (WGS) entry which is preliminary data.</text>
</comment>
<organism evidence="13 14">
    <name type="scientific">Tetrapyrgos nigripes</name>
    <dbReference type="NCBI Taxonomy" id="182062"/>
    <lineage>
        <taxon>Eukaryota</taxon>
        <taxon>Fungi</taxon>
        <taxon>Dikarya</taxon>
        <taxon>Basidiomycota</taxon>
        <taxon>Agaricomycotina</taxon>
        <taxon>Agaricomycetes</taxon>
        <taxon>Agaricomycetidae</taxon>
        <taxon>Agaricales</taxon>
        <taxon>Marasmiineae</taxon>
        <taxon>Marasmiaceae</taxon>
        <taxon>Tetrapyrgos</taxon>
    </lineage>
</organism>
<accession>A0A8H5D8Q7</accession>
<dbReference type="InterPro" id="IPR015421">
    <property type="entry name" value="PyrdxlP-dep_Trfase_major"/>
</dbReference>
<dbReference type="GO" id="GO:0008453">
    <property type="term" value="F:alanine-glyoxylate transaminase activity"/>
    <property type="evidence" value="ECO:0007669"/>
    <property type="project" value="TreeGrafter"/>
</dbReference>
<proteinExistence type="inferred from homology"/>
<feature type="compositionally biased region" description="Low complexity" evidence="11">
    <location>
        <begin position="188"/>
        <end position="217"/>
    </location>
</feature>
<dbReference type="Gene3D" id="3.90.1150.10">
    <property type="entry name" value="Aspartate Aminotransferase, domain 1"/>
    <property type="match status" value="1"/>
</dbReference>
<dbReference type="OrthoDB" id="7403325at2759"/>
<dbReference type="Pfam" id="PF03153">
    <property type="entry name" value="TFIIA"/>
    <property type="match status" value="2"/>
</dbReference>
<keyword evidence="14" id="KW-1185">Reference proteome</keyword>
<dbReference type="SUPFAM" id="SSF47396">
    <property type="entry name" value="Transcription factor IIA (TFIIA), alpha-helical domain"/>
    <property type="match status" value="1"/>
</dbReference>
<feature type="region of interest" description="Disordered" evidence="11">
    <location>
        <begin position="135"/>
        <end position="301"/>
    </location>
</feature>
<evidence type="ECO:0000256" key="3">
    <source>
        <dbReference type="ARBA" id="ARBA00010059"/>
    </source>
</evidence>
<evidence type="ECO:0000256" key="6">
    <source>
        <dbReference type="ARBA" id="ARBA00022898"/>
    </source>
</evidence>
<dbReference type="AlphaFoldDB" id="A0A8H5D8Q7"/>
<feature type="compositionally biased region" description="Polar residues" evidence="11">
    <location>
        <begin position="60"/>
        <end position="77"/>
    </location>
</feature>
<evidence type="ECO:0000256" key="4">
    <source>
        <dbReference type="ARBA" id="ARBA00022576"/>
    </source>
</evidence>
<name>A0A8H5D8Q7_9AGAR</name>
<keyword evidence="7" id="KW-0804">Transcription</keyword>
<feature type="coiled-coil region" evidence="10">
    <location>
        <begin position="710"/>
        <end position="737"/>
    </location>
</feature>
<dbReference type="GO" id="GO:0019265">
    <property type="term" value="P:glycine biosynthetic process, by transamination of glyoxylate"/>
    <property type="evidence" value="ECO:0007669"/>
    <property type="project" value="TreeGrafter"/>
</dbReference>
<reference evidence="13 14" key="1">
    <citation type="journal article" date="2020" name="ISME J.">
        <title>Uncovering the hidden diversity of litter-decomposition mechanisms in mushroom-forming fungi.</title>
        <authorList>
            <person name="Floudas D."/>
            <person name="Bentzer J."/>
            <person name="Ahren D."/>
            <person name="Johansson T."/>
            <person name="Persson P."/>
            <person name="Tunlid A."/>
        </authorList>
    </citation>
    <scope>NUCLEOTIDE SEQUENCE [LARGE SCALE GENOMIC DNA]</scope>
    <source>
        <strain evidence="13 14">CBS 291.85</strain>
    </source>
</reference>
<evidence type="ECO:0000313" key="13">
    <source>
        <dbReference type="EMBL" id="KAF5355254.1"/>
    </source>
</evidence>
<dbReference type="InterPro" id="IPR000192">
    <property type="entry name" value="Aminotrans_V_dom"/>
</dbReference>
<dbReference type="InterPro" id="IPR004855">
    <property type="entry name" value="TFIIA_asu/bsu"/>
</dbReference>
<dbReference type="FunFam" id="3.90.1150.10:FF:000049">
    <property type="entry name" value="Alanine-glyoxylate aminotransferase 1"/>
    <property type="match status" value="1"/>
</dbReference>
<dbReference type="Proteomes" id="UP000559256">
    <property type="component" value="Unassembled WGS sequence"/>
</dbReference>
<keyword evidence="4" id="KW-0032">Aminotransferase</keyword>
<evidence type="ECO:0000259" key="12">
    <source>
        <dbReference type="Pfam" id="PF00266"/>
    </source>
</evidence>
<feature type="domain" description="Aminotransferase class V" evidence="12">
    <location>
        <begin position="455"/>
        <end position="695"/>
    </location>
</feature>
<evidence type="ECO:0000256" key="1">
    <source>
        <dbReference type="ARBA" id="ARBA00001933"/>
    </source>
</evidence>
<dbReference type="EMBL" id="JAACJM010000057">
    <property type="protein sequence ID" value="KAF5355254.1"/>
    <property type="molecule type" value="Genomic_DNA"/>
</dbReference>
<evidence type="ECO:0000313" key="14">
    <source>
        <dbReference type="Proteomes" id="UP000559256"/>
    </source>
</evidence>
<dbReference type="InterPro" id="IPR015422">
    <property type="entry name" value="PyrdxlP-dep_Trfase_small"/>
</dbReference>
<evidence type="ECO:0000256" key="2">
    <source>
        <dbReference type="ARBA" id="ARBA00004123"/>
    </source>
</evidence>
<dbReference type="Gene3D" id="3.40.640.10">
    <property type="entry name" value="Type I PLP-dependent aspartate aminotransferase-like (Major domain)"/>
    <property type="match status" value="1"/>
</dbReference>
<dbReference type="GO" id="GO:0005777">
    <property type="term" value="C:peroxisome"/>
    <property type="evidence" value="ECO:0007669"/>
    <property type="project" value="TreeGrafter"/>
</dbReference>
<comment type="similarity">
    <text evidence="3">Belongs to the TFIIA subunit 1 family.</text>
</comment>
<evidence type="ECO:0000256" key="5">
    <source>
        <dbReference type="ARBA" id="ARBA00022679"/>
    </source>
</evidence>
<feature type="compositionally biased region" description="Polar residues" evidence="11">
    <location>
        <begin position="160"/>
        <end position="175"/>
    </location>
</feature>
<keyword evidence="5" id="KW-0808">Transferase</keyword>
<dbReference type="GO" id="GO:0004760">
    <property type="term" value="F:L-serine-pyruvate transaminase activity"/>
    <property type="evidence" value="ECO:0007669"/>
    <property type="project" value="TreeGrafter"/>
</dbReference>